<sequence length="302" mass="34061">MLLVDIAGGITTHQSLLFWQIYFITAPHRWITLILVAADHQKYADRKWTFMGFTLVVVAACLCLRLGSGSLICLGAIDYLWNAWHFASQHHGIFRIYERRSTSSSDARIVRLEKLAFRGFLLYVIARVAGWGWPDGGLGGQTIAAWLDPAVLVVPGLFIIRQAVRWMRRPRDGFPSFAYLTSMLTLFVAMLAAAHWQQSQLVIQLALASAVFHSLEYMSIVTWSVQKSKSTARLFNAMARTWLLFLLVFVVVIGAGNYLVSRGWFEFWVLINLMVAFLHYGFDGMIWKAPRQRPAVAGSGAS</sequence>
<reference evidence="1 2" key="1">
    <citation type="submission" date="2019-08" db="EMBL/GenBank/DDBJ databases">
        <title>Deep-cultivation of Planctomycetes and their phenomic and genomic characterization uncovers novel biology.</title>
        <authorList>
            <person name="Wiegand S."/>
            <person name="Jogler M."/>
            <person name="Boedeker C."/>
            <person name="Pinto D."/>
            <person name="Vollmers J."/>
            <person name="Rivas-Marin E."/>
            <person name="Kohn T."/>
            <person name="Peeters S.H."/>
            <person name="Heuer A."/>
            <person name="Rast P."/>
            <person name="Oberbeckmann S."/>
            <person name="Bunk B."/>
            <person name="Jeske O."/>
            <person name="Meyerdierks A."/>
            <person name="Storesund J.E."/>
            <person name="Kallscheuer N."/>
            <person name="Luecker S."/>
            <person name="Lage O.M."/>
            <person name="Pohl T."/>
            <person name="Merkel B.J."/>
            <person name="Hornburger P."/>
            <person name="Mueller R.-W."/>
            <person name="Bruemmer F."/>
            <person name="Labrenz M."/>
            <person name="Spormann A.M."/>
            <person name="Op den Camp H."/>
            <person name="Overmann J."/>
            <person name="Amann R."/>
            <person name="Jetten M.S.M."/>
            <person name="Mascher T."/>
            <person name="Medema M.H."/>
            <person name="Devos D.P."/>
            <person name="Kaster A.-K."/>
            <person name="Ovreas L."/>
            <person name="Rohde M."/>
            <person name="Galperin M.Y."/>
            <person name="Jogler C."/>
        </authorList>
    </citation>
    <scope>NUCLEOTIDE SEQUENCE [LARGE SCALE GENOMIC DNA]</scope>
    <source>
        <strain evidence="1 2">UC8</strain>
    </source>
</reference>
<organism evidence="1 2">
    <name type="scientific">Roseimaritima ulvae</name>
    <dbReference type="NCBI Taxonomy" id="980254"/>
    <lineage>
        <taxon>Bacteria</taxon>
        <taxon>Pseudomonadati</taxon>
        <taxon>Planctomycetota</taxon>
        <taxon>Planctomycetia</taxon>
        <taxon>Pirellulales</taxon>
        <taxon>Pirellulaceae</taxon>
        <taxon>Roseimaritima</taxon>
    </lineage>
</organism>
<keyword evidence="2" id="KW-1185">Reference proteome</keyword>
<dbReference type="Proteomes" id="UP000325286">
    <property type="component" value="Chromosome"/>
</dbReference>
<dbReference type="AlphaFoldDB" id="A0A5B9QMF6"/>
<dbReference type="EMBL" id="CP042914">
    <property type="protein sequence ID" value="QEG39042.1"/>
    <property type="molecule type" value="Genomic_DNA"/>
</dbReference>
<evidence type="ECO:0000313" key="2">
    <source>
        <dbReference type="Proteomes" id="UP000325286"/>
    </source>
</evidence>
<accession>A0A5B9QMF6</accession>
<proteinExistence type="predicted"/>
<evidence type="ECO:0000313" key="1">
    <source>
        <dbReference type="EMBL" id="QEG39042.1"/>
    </source>
</evidence>
<gene>
    <name evidence="1" type="ORF">UC8_10030</name>
</gene>
<name>A0A5B9QMF6_9BACT</name>
<protein>
    <submittedName>
        <fullName evidence="1">Uncharacterized protein</fullName>
    </submittedName>
</protein>
<dbReference type="KEGG" id="rul:UC8_10030"/>